<dbReference type="PANTHER" id="PTHR34305:SF1">
    <property type="entry name" value="SWIM-TYPE DOMAIN-CONTAINING PROTEIN"/>
    <property type="match status" value="1"/>
</dbReference>
<protein>
    <submittedName>
        <fullName evidence="1">Uncharacterized protein</fullName>
    </submittedName>
</protein>
<dbReference type="Pfam" id="PF18758">
    <property type="entry name" value="KDZ"/>
    <property type="match status" value="1"/>
</dbReference>
<dbReference type="InParanoid" id="A0A165DS45"/>
<dbReference type="AlphaFoldDB" id="A0A165DS45"/>
<keyword evidence="2" id="KW-1185">Reference proteome</keyword>
<dbReference type="EMBL" id="KV426195">
    <property type="protein sequence ID" value="KZV85234.1"/>
    <property type="molecule type" value="Genomic_DNA"/>
</dbReference>
<dbReference type="OrthoDB" id="5598737at2759"/>
<dbReference type="Proteomes" id="UP000077266">
    <property type="component" value="Unassembled WGS sequence"/>
</dbReference>
<proteinExistence type="predicted"/>
<gene>
    <name evidence="1" type="ORF">EXIGLDRAFT_623281</name>
</gene>
<evidence type="ECO:0000313" key="2">
    <source>
        <dbReference type="Proteomes" id="UP000077266"/>
    </source>
</evidence>
<evidence type="ECO:0000313" key="1">
    <source>
        <dbReference type="EMBL" id="KZV85234.1"/>
    </source>
</evidence>
<reference evidence="1 2" key="1">
    <citation type="journal article" date="2016" name="Mol. Biol. Evol.">
        <title>Comparative Genomics of Early-Diverging Mushroom-Forming Fungi Provides Insights into the Origins of Lignocellulose Decay Capabilities.</title>
        <authorList>
            <person name="Nagy L.G."/>
            <person name="Riley R."/>
            <person name="Tritt A."/>
            <person name="Adam C."/>
            <person name="Daum C."/>
            <person name="Floudas D."/>
            <person name="Sun H."/>
            <person name="Yadav J.S."/>
            <person name="Pangilinan J."/>
            <person name="Larsson K.H."/>
            <person name="Matsuura K."/>
            <person name="Barry K."/>
            <person name="Labutti K."/>
            <person name="Kuo R."/>
            <person name="Ohm R.A."/>
            <person name="Bhattacharya S.S."/>
            <person name="Shirouzu T."/>
            <person name="Yoshinaga Y."/>
            <person name="Martin F.M."/>
            <person name="Grigoriev I.V."/>
            <person name="Hibbett D.S."/>
        </authorList>
    </citation>
    <scope>NUCLEOTIDE SEQUENCE [LARGE SCALE GENOMIC DNA]</scope>
    <source>
        <strain evidence="1 2">HHB12029</strain>
    </source>
</reference>
<accession>A0A165DS45</accession>
<organism evidence="1 2">
    <name type="scientific">Exidia glandulosa HHB12029</name>
    <dbReference type="NCBI Taxonomy" id="1314781"/>
    <lineage>
        <taxon>Eukaryota</taxon>
        <taxon>Fungi</taxon>
        <taxon>Dikarya</taxon>
        <taxon>Basidiomycota</taxon>
        <taxon>Agaricomycotina</taxon>
        <taxon>Agaricomycetes</taxon>
        <taxon>Auriculariales</taxon>
        <taxon>Exidiaceae</taxon>
        <taxon>Exidia</taxon>
    </lineage>
</organism>
<dbReference type="InterPro" id="IPR040521">
    <property type="entry name" value="KDZ"/>
</dbReference>
<sequence length="197" mass="22344">MPQFRSRPKFPGLPQDGKIDLNMVSGMDGIGCSKFFAEYGKKGYTGGVLAFWCTHGICYGFHCIPDGEGRNNTFAAMYTRWRKAPKVVIYDFACALGPYCMLRAAEFFKDTIFIIDRFHASGHKACSPACFASNYVFDPDIKNANTSAAEFGNSGLKRVRLPVRYMSQQHAIVYIHRFLSLWNRLRRKRVANVARRS</sequence>
<dbReference type="PANTHER" id="PTHR34305">
    <property type="entry name" value="EXPRESSED PROTEIN"/>
    <property type="match status" value="1"/>
</dbReference>
<name>A0A165DS45_EXIGL</name>